<dbReference type="KEGG" id="llu:AKJ09_10699"/>
<protein>
    <submittedName>
        <fullName evidence="1">Uncharacterized protein</fullName>
    </submittedName>
</protein>
<dbReference type="Proteomes" id="UP000064967">
    <property type="component" value="Chromosome"/>
</dbReference>
<sequence>MVPSKREGSRAVVLGRVGWACRRSGRLLSCSRAIVRLVKARKPKLD</sequence>
<gene>
    <name evidence="1" type="ORF">AKJ09_10699</name>
</gene>
<dbReference type="AlphaFoldDB" id="A0A0K1QE38"/>
<accession>A0A0K1QE38</accession>
<keyword evidence="2" id="KW-1185">Reference proteome</keyword>
<dbReference type="STRING" id="1391654.AKJ09_10699"/>
<name>A0A0K1QE38_9BACT</name>
<reference evidence="1 2" key="1">
    <citation type="submission" date="2015-08" db="EMBL/GenBank/DDBJ databases">
        <authorList>
            <person name="Babu N.S."/>
            <person name="Beckwith C.J."/>
            <person name="Beseler K.G."/>
            <person name="Brison A."/>
            <person name="Carone J.V."/>
            <person name="Caskin T.P."/>
            <person name="Diamond M."/>
            <person name="Durham M.E."/>
            <person name="Foxe J.M."/>
            <person name="Go M."/>
            <person name="Henderson B.A."/>
            <person name="Jones I.B."/>
            <person name="McGettigan J.A."/>
            <person name="Micheletti S.J."/>
            <person name="Nasrallah M.E."/>
            <person name="Ortiz D."/>
            <person name="Piller C.R."/>
            <person name="Privatt S.R."/>
            <person name="Schneider S.L."/>
            <person name="Sharp S."/>
            <person name="Smith T.C."/>
            <person name="Stanton J.D."/>
            <person name="Ullery H.E."/>
            <person name="Wilson R.J."/>
            <person name="Serrano M.G."/>
            <person name="Buck G."/>
            <person name="Lee V."/>
            <person name="Wang Y."/>
            <person name="Carvalho R."/>
            <person name="Voegtly L."/>
            <person name="Shi R."/>
            <person name="Duckworth R."/>
            <person name="Johnson A."/>
            <person name="Loviza R."/>
            <person name="Walstead R."/>
            <person name="Shah Z."/>
            <person name="Kiflezghi M."/>
            <person name="Wade K."/>
            <person name="Ball S.L."/>
            <person name="Bradley K.W."/>
            <person name="Asai D.J."/>
            <person name="Bowman C.A."/>
            <person name="Russell D.A."/>
            <person name="Pope W.H."/>
            <person name="Jacobs-Sera D."/>
            <person name="Hendrix R.W."/>
            <person name="Hatfull G.F."/>
        </authorList>
    </citation>
    <scope>NUCLEOTIDE SEQUENCE [LARGE SCALE GENOMIC DNA]</scope>
    <source>
        <strain evidence="1 2">DSM 27648</strain>
    </source>
</reference>
<organism evidence="1 2">
    <name type="scientific">Labilithrix luteola</name>
    <dbReference type="NCBI Taxonomy" id="1391654"/>
    <lineage>
        <taxon>Bacteria</taxon>
        <taxon>Pseudomonadati</taxon>
        <taxon>Myxococcota</taxon>
        <taxon>Polyangia</taxon>
        <taxon>Polyangiales</taxon>
        <taxon>Labilitrichaceae</taxon>
        <taxon>Labilithrix</taxon>
    </lineage>
</organism>
<evidence type="ECO:0000313" key="1">
    <source>
        <dbReference type="EMBL" id="AKV04036.1"/>
    </source>
</evidence>
<dbReference type="EMBL" id="CP012333">
    <property type="protein sequence ID" value="AKV04036.1"/>
    <property type="molecule type" value="Genomic_DNA"/>
</dbReference>
<proteinExistence type="predicted"/>
<evidence type="ECO:0000313" key="2">
    <source>
        <dbReference type="Proteomes" id="UP000064967"/>
    </source>
</evidence>